<dbReference type="Proteomes" id="UP001596528">
    <property type="component" value="Unassembled WGS sequence"/>
</dbReference>
<dbReference type="Gene3D" id="3.60.40.10">
    <property type="entry name" value="PPM-type phosphatase domain"/>
    <property type="match status" value="1"/>
</dbReference>
<dbReference type="SMART" id="SM00332">
    <property type="entry name" value="PP2Cc"/>
    <property type="match status" value="1"/>
</dbReference>
<organism evidence="2 3">
    <name type="scientific">Paenibacillus thermoaerophilus</name>
    <dbReference type="NCBI Taxonomy" id="1215385"/>
    <lineage>
        <taxon>Bacteria</taxon>
        <taxon>Bacillati</taxon>
        <taxon>Bacillota</taxon>
        <taxon>Bacilli</taxon>
        <taxon>Bacillales</taxon>
        <taxon>Paenibacillaceae</taxon>
        <taxon>Paenibacillus</taxon>
    </lineage>
</organism>
<reference evidence="3" key="1">
    <citation type="journal article" date="2019" name="Int. J. Syst. Evol. Microbiol.">
        <title>The Global Catalogue of Microorganisms (GCM) 10K type strain sequencing project: providing services to taxonomists for standard genome sequencing and annotation.</title>
        <authorList>
            <consortium name="The Broad Institute Genomics Platform"/>
            <consortium name="The Broad Institute Genome Sequencing Center for Infectious Disease"/>
            <person name="Wu L."/>
            <person name="Ma J."/>
        </authorList>
    </citation>
    <scope>NUCLEOTIDE SEQUENCE [LARGE SCALE GENOMIC DNA]</scope>
    <source>
        <strain evidence="3">JCM 18657</strain>
    </source>
</reference>
<dbReference type="EMBL" id="JBHTGQ010000002">
    <property type="protein sequence ID" value="MFC7748755.1"/>
    <property type="molecule type" value="Genomic_DNA"/>
</dbReference>
<evidence type="ECO:0000313" key="2">
    <source>
        <dbReference type="EMBL" id="MFC7748755.1"/>
    </source>
</evidence>
<dbReference type="SUPFAM" id="SSF81606">
    <property type="entry name" value="PP2C-like"/>
    <property type="match status" value="1"/>
</dbReference>
<dbReference type="PROSITE" id="PS51746">
    <property type="entry name" value="PPM_2"/>
    <property type="match status" value="1"/>
</dbReference>
<dbReference type="Pfam" id="PF13672">
    <property type="entry name" value="PP2C_2"/>
    <property type="match status" value="1"/>
</dbReference>
<sequence length="266" mass="28500">MNARLKIANRTDIGKIRKINEDRSAVLPELNGYALALVADGMGGHQAGDVASRMAADIICGELSRRRHELPGNSLEKVLLEAIRKANDDVYAFSNSQASYYGMGTTVVAAIASVREATIGHIGDSRAYLYRAADGGLIQLTEDHSLVNELLRSGQITEEEAATHPRRNVLTRALGTDPQVEVDIERVEWGPRDILMLCSDGLSGLVSGEELLGILASSDDLEAKADRLVQSALDAGGEDNITVVLLANEDNQGRDEVQPTQEGGAP</sequence>
<dbReference type="PANTHER" id="PTHR47992">
    <property type="entry name" value="PROTEIN PHOSPHATASE"/>
    <property type="match status" value="1"/>
</dbReference>
<dbReference type="InterPro" id="IPR036457">
    <property type="entry name" value="PPM-type-like_dom_sf"/>
</dbReference>
<name>A0ABW2UZT9_9BACL</name>
<feature type="domain" description="PPM-type phosphatase" evidence="1">
    <location>
        <begin position="6"/>
        <end position="248"/>
    </location>
</feature>
<accession>A0ABW2UZT9</accession>
<dbReference type="SMART" id="SM00331">
    <property type="entry name" value="PP2C_SIG"/>
    <property type="match status" value="1"/>
</dbReference>
<dbReference type="RefSeq" id="WP_246067976.1">
    <property type="nucleotide sequence ID" value="NZ_JBHTGQ010000002.1"/>
</dbReference>
<comment type="caution">
    <text evidence="2">The sequence shown here is derived from an EMBL/GenBank/DDBJ whole genome shotgun (WGS) entry which is preliminary data.</text>
</comment>
<proteinExistence type="predicted"/>
<evidence type="ECO:0000259" key="1">
    <source>
        <dbReference type="PROSITE" id="PS51746"/>
    </source>
</evidence>
<gene>
    <name evidence="2" type="ORF">ACFQWB_02185</name>
</gene>
<keyword evidence="3" id="KW-1185">Reference proteome</keyword>
<protein>
    <submittedName>
        <fullName evidence="2">Stp1/IreP family PP2C-type Ser/Thr phosphatase</fullName>
    </submittedName>
</protein>
<dbReference type="InterPro" id="IPR001932">
    <property type="entry name" value="PPM-type_phosphatase-like_dom"/>
</dbReference>
<dbReference type="CDD" id="cd00143">
    <property type="entry name" value="PP2Cc"/>
    <property type="match status" value="1"/>
</dbReference>
<dbReference type="NCBIfam" id="NF033484">
    <property type="entry name" value="Stp1_PP2C_phos"/>
    <property type="match status" value="1"/>
</dbReference>
<evidence type="ECO:0000313" key="3">
    <source>
        <dbReference type="Proteomes" id="UP001596528"/>
    </source>
</evidence>
<dbReference type="InterPro" id="IPR015655">
    <property type="entry name" value="PP2C"/>
</dbReference>